<dbReference type="RefSeq" id="WP_173942090.1">
    <property type="nucleotide sequence ID" value="NZ_CBCSCD010000007.1"/>
</dbReference>
<dbReference type="InterPro" id="IPR010982">
    <property type="entry name" value="Lambda_DNA-bd_dom_sf"/>
</dbReference>
<dbReference type="KEGG" id="pani:DCO16_01880"/>
<dbReference type="GO" id="GO:0003677">
    <property type="term" value="F:DNA binding"/>
    <property type="evidence" value="ECO:0007669"/>
    <property type="project" value="InterPro"/>
</dbReference>
<proteinExistence type="predicted"/>
<dbReference type="Gene3D" id="1.10.260.40">
    <property type="entry name" value="lambda repressor-like DNA-binding domains"/>
    <property type="match status" value="1"/>
</dbReference>
<protein>
    <submittedName>
        <fullName evidence="1">Transcriptional regulator</fullName>
    </submittedName>
</protein>
<gene>
    <name evidence="1" type="ORF">DCO16_01880</name>
</gene>
<sequence length="112" mass="12414">MRKKLLTEENRVLDELLEIAMDLDQHGLLTKHDLVKMKALCIEKPPVFTSKKVADLRIHQAKMSQSIFAALLNVSVSTVQKWEATGSGKHPSGAAAKLLQIIEMKGIQAILL</sequence>
<name>A0A6M9PR21_9BURK</name>
<reference evidence="1 2" key="1">
    <citation type="submission" date="2018-04" db="EMBL/GenBank/DDBJ databases">
        <title>Polynucleobacter sp. LimPoW16 genome.</title>
        <authorList>
            <person name="Hahn M.W."/>
        </authorList>
    </citation>
    <scope>NUCLEOTIDE SEQUENCE [LARGE SCALE GENOMIC DNA]</scope>
    <source>
        <strain evidence="1 2">LimPoW16</strain>
    </source>
</reference>
<dbReference type="EMBL" id="CP028941">
    <property type="protein sequence ID" value="QKM61938.1"/>
    <property type="molecule type" value="Genomic_DNA"/>
</dbReference>
<evidence type="ECO:0000313" key="2">
    <source>
        <dbReference type="Proteomes" id="UP000500806"/>
    </source>
</evidence>
<dbReference type="Proteomes" id="UP000500806">
    <property type="component" value="Chromosome"/>
</dbReference>
<keyword evidence="2" id="KW-1185">Reference proteome</keyword>
<evidence type="ECO:0000313" key="1">
    <source>
        <dbReference type="EMBL" id="QKM61938.1"/>
    </source>
</evidence>
<accession>A0A6M9PR21</accession>
<dbReference type="SUPFAM" id="SSF47413">
    <property type="entry name" value="lambda repressor-like DNA-binding domains"/>
    <property type="match status" value="1"/>
</dbReference>
<organism evidence="1 2">
    <name type="scientific">Polynucleobacter antarcticus</name>
    <dbReference type="NCBI Taxonomy" id="1743162"/>
    <lineage>
        <taxon>Bacteria</taxon>
        <taxon>Pseudomonadati</taxon>
        <taxon>Pseudomonadota</taxon>
        <taxon>Betaproteobacteria</taxon>
        <taxon>Burkholderiales</taxon>
        <taxon>Burkholderiaceae</taxon>
        <taxon>Polynucleobacter</taxon>
    </lineage>
</organism>
<dbReference type="AlphaFoldDB" id="A0A6M9PR21"/>